<proteinExistence type="predicted"/>
<evidence type="ECO:0000256" key="1">
    <source>
        <dbReference type="SAM" id="MobiDB-lite"/>
    </source>
</evidence>
<dbReference type="Proteomes" id="UP001446871">
    <property type="component" value="Unassembled WGS sequence"/>
</dbReference>
<gene>
    <name evidence="2" type="ORF">PG996_000174</name>
</gene>
<name>A0ABR1WH39_9PEZI</name>
<dbReference type="EMBL" id="JAQQWM010000001">
    <property type="protein sequence ID" value="KAK8081393.1"/>
    <property type="molecule type" value="Genomic_DNA"/>
</dbReference>
<evidence type="ECO:0000313" key="2">
    <source>
        <dbReference type="EMBL" id="KAK8081393.1"/>
    </source>
</evidence>
<evidence type="ECO:0000313" key="3">
    <source>
        <dbReference type="Proteomes" id="UP001446871"/>
    </source>
</evidence>
<organism evidence="2 3">
    <name type="scientific">Apiospora saccharicola</name>
    <dbReference type="NCBI Taxonomy" id="335842"/>
    <lineage>
        <taxon>Eukaryota</taxon>
        <taxon>Fungi</taxon>
        <taxon>Dikarya</taxon>
        <taxon>Ascomycota</taxon>
        <taxon>Pezizomycotina</taxon>
        <taxon>Sordariomycetes</taxon>
        <taxon>Xylariomycetidae</taxon>
        <taxon>Amphisphaeriales</taxon>
        <taxon>Apiosporaceae</taxon>
        <taxon>Apiospora</taxon>
    </lineage>
</organism>
<sequence length="92" mass="9681">MKSTLPGHGEGGHRCGSFNAQRGRDYKSKSARSAHYLHRKVALSTTACRSKCGDRPSCGMKSRLGEPSIVDGWHLAQLQSLGGGGNGGRAKG</sequence>
<comment type="caution">
    <text evidence="2">The sequence shown here is derived from an EMBL/GenBank/DDBJ whole genome shotgun (WGS) entry which is preliminary data.</text>
</comment>
<keyword evidence="3" id="KW-1185">Reference proteome</keyword>
<accession>A0ABR1WH39</accession>
<reference evidence="2 3" key="1">
    <citation type="submission" date="2023-01" db="EMBL/GenBank/DDBJ databases">
        <title>Analysis of 21 Apiospora genomes using comparative genomics revels a genus with tremendous synthesis potential of carbohydrate active enzymes and secondary metabolites.</title>
        <authorList>
            <person name="Sorensen T."/>
        </authorList>
    </citation>
    <scope>NUCLEOTIDE SEQUENCE [LARGE SCALE GENOMIC DNA]</scope>
    <source>
        <strain evidence="2 3">CBS 83171</strain>
    </source>
</reference>
<protein>
    <submittedName>
        <fullName evidence="2">Uncharacterized protein</fullName>
    </submittedName>
</protein>
<feature type="region of interest" description="Disordered" evidence="1">
    <location>
        <begin position="1"/>
        <end position="32"/>
    </location>
</feature>